<name>A0ACB9LA01_BAUVA</name>
<evidence type="ECO:0000313" key="2">
    <source>
        <dbReference type="Proteomes" id="UP000828941"/>
    </source>
</evidence>
<comment type="caution">
    <text evidence="1">The sequence shown here is derived from an EMBL/GenBank/DDBJ whole genome shotgun (WGS) entry which is preliminary data.</text>
</comment>
<gene>
    <name evidence="1" type="ORF">L6164_029504</name>
</gene>
<keyword evidence="2" id="KW-1185">Reference proteome</keyword>
<proteinExistence type="predicted"/>
<accession>A0ACB9LA01</accession>
<organism evidence="1 2">
    <name type="scientific">Bauhinia variegata</name>
    <name type="common">Purple orchid tree</name>
    <name type="synonym">Phanera variegata</name>
    <dbReference type="NCBI Taxonomy" id="167791"/>
    <lineage>
        <taxon>Eukaryota</taxon>
        <taxon>Viridiplantae</taxon>
        <taxon>Streptophyta</taxon>
        <taxon>Embryophyta</taxon>
        <taxon>Tracheophyta</taxon>
        <taxon>Spermatophyta</taxon>
        <taxon>Magnoliopsida</taxon>
        <taxon>eudicotyledons</taxon>
        <taxon>Gunneridae</taxon>
        <taxon>Pentapetalae</taxon>
        <taxon>rosids</taxon>
        <taxon>fabids</taxon>
        <taxon>Fabales</taxon>
        <taxon>Fabaceae</taxon>
        <taxon>Cercidoideae</taxon>
        <taxon>Cercideae</taxon>
        <taxon>Bauhiniinae</taxon>
        <taxon>Bauhinia</taxon>
    </lineage>
</organism>
<evidence type="ECO:0000313" key="1">
    <source>
        <dbReference type="EMBL" id="KAI4306209.1"/>
    </source>
</evidence>
<reference evidence="1 2" key="1">
    <citation type="journal article" date="2022" name="DNA Res.">
        <title>Chromosomal-level genome assembly of the orchid tree Bauhinia variegata (Leguminosae; Cercidoideae) supports the allotetraploid origin hypothesis of Bauhinia.</title>
        <authorList>
            <person name="Zhong Y."/>
            <person name="Chen Y."/>
            <person name="Zheng D."/>
            <person name="Pang J."/>
            <person name="Liu Y."/>
            <person name="Luo S."/>
            <person name="Meng S."/>
            <person name="Qian L."/>
            <person name="Wei D."/>
            <person name="Dai S."/>
            <person name="Zhou R."/>
        </authorList>
    </citation>
    <scope>NUCLEOTIDE SEQUENCE [LARGE SCALE GENOMIC DNA]</scope>
    <source>
        <strain evidence="1">BV-YZ2020</strain>
    </source>
</reference>
<protein>
    <submittedName>
        <fullName evidence="1">Uncharacterized protein</fullName>
    </submittedName>
</protein>
<dbReference type="Proteomes" id="UP000828941">
    <property type="component" value="Chromosome 12"/>
</dbReference>
<sequence>MEIPEKVLKFKYHFLFALLFSLAAFAIVLLAPRLLTVLAYFWPLFVSTALFLAIVLVFAKTSPLPAADASHLKPVEELLDYVAGEPDIPFDAHNKSD</sequence>
<dbReference type="EMBL" id="CM039437">
    <property type="protein sequence ID" value="KAI4306209.1"/>
    <property type="molecule type" value="Genomic_DNA"/>
</dbReference>